<accession>A0A7L5DTW4</accession>
<evidence type="ECO:0000256" key="4">
    <source>
        <dbReference type="ARBA" id="ARBA00022679"/>
    </source>
</evidence>
<feature type="domain" description="Histidine kinase" evidence="7">
    <location>
        <begin position="351"/>
        <end position="577"/>
    </location>
</feature>
<evidence type="ECO:0000256" key="3">
    <source>
        <dbReference type="ARBA" id="ARBA00022553"/>
    </source>
</evidence>
<evidence type="ECO:0000313" key="9">
    <source>
        <dbReference type="Proteomes" id="UP000501128"/>
    </source>
</evidence>
<protein>
    <recommendedName>
        <fullName evidence="2">histidine kinase</fullName>
        <ecNumber evidence="2">2.7.13.3</ecNumber>
    </recommendedName>
</protein>
<dbReference type="InterPro" id="IPR029016">
    <property type="entry name" value="GAF-like_dom_sf"/>
</dbReference>
<dbReference type="InterPro" id="IPR052162">
    <property type="entry name" value="Sensor_kinase/Photoreceptor"/>
</dbReference>
<organism evidence="8 9">
    <name type="scientific">Spirosoma rhododendri</name>
    <dbReference type="NCBI Taxonomy" id="2728024"/>
    <lineage>
        <taxon>Bacteria</taxon>
        <taxon>Pseudomonadati</taxon>
        <taxon>Bacteroidota</taxon>
        <taxon>Cytophagia</taxon>
        <taxon>Cytophagales</taxon>
        <taxon>Cytophagaceae</taxon>
        <taxon>Spirosoma</taxon>
    </lineage>
</organism>
<reference evidence="8 9" key="1">
    <citation type="submission" date="2020-04" db="EMBL/GenBank/DDBJ databases">
        <title>Genome sequencing of novel species.</title>
        <authorList>
            <person name="Heo J."/>
            <person name="Kim S.-J."/>
            <person name="Kim J.-S."/>
            <person name="Hong S.-B."/>
            <person name="Kwon S.-W."/>
        </authorList>
    </citation>
    <scope>NUCLEOTIDE SEQUENCE [LARGE SCALE GENOMIC DNA]</scope>
    <source>
        <strain evidence="8 9">CJU-R4</strain>
    </source>
</reference>
<evidence type="ECO:0000256" key="5">
    <source>
        <dbReference type="ARBA" id="ARBA00022777"/>
    </source>
</evidence>
<evidence type="ECO:0000256" key="6">
    <source>
        <dbReference type="SAM" id="Coils"/>
    </source>
</evidence>
<feature type="coiled-coil region" evidence="6">
    <location>
        <begin position="282"/>
        <end position="334"/>
    </location>
</feature>
<dbReference type="SMART" id="SM00065">
    <property type="entry name" value="GAF"/>
    <property type="match status" value="1"/>
</dbReference>
<dbReference type="InterPro" id="IPR005467">
    <property type="entry name" value="His_kinase_dom"/>
</dbReference>
<keyword evidence="5" id="KW-0418">Kinase</keyword>
<dbReference type="SUPFAM" id="SSF55785">
    <property type="entry name" value="PYP-like sensor domain (PAS domain)"/>
    <property type="match status" value="1"/>
</dbReference>
<proteinExistence type="predicted"/>
<dbReference type="AlphaFoldDB" id="A0A7L5DTW4"/>
<dbReference type="PROSITE" id="PS50109">
    <property type="entry name" value="HIS_KIN"/>
    <property type="match status" value="1"/>
</dbReference>
<dbReference type="PRINTS" id="PR00344">
    <property type="entry name" value="BCTRLSENSOR"/>
</dbReference>
<dbReference type="Gene3D" id="3.30.450.20">
    <property type="entry name" value="PAS domain"/>
    <property type="match status" value="1"/>
</dbReference>
<dbReference type="SMART" id="SM00388">
    <property type="entry name" value="HisKA"/>
    <property type="match status" value="1"/>
</dbReference>
<dbReference type="CDD" id="cd00082">
    <property type="entry name" value="HisKA"/>
    <property type="match status" value="1"/>
</dbReference>
<dbReference type="InterPro" id="IPR036097">
    <property type="entry name" value="HisK_dim/P_sf"/>
</dbReference>
<dbReference type="SMART" id="SM00387">
    <property type="entry name" value="HATPase_c"/>
    <property type="match status" value="1"/>
</dbReference>
<dbReference type="InterPro" id="IPR004358">
    <property type="entry name" value="Sig_transdc_His_kin-like_C"/>
</dbReference>
<dbReference type="PANTHER" id="PTHR43304">
    <property type="entry name" value="PHYTOCHROME-LIKE PROTEIN CPH1"/>
    <property type="match status" value="1"/>
</dbReference>
<dbReference type="EMBL" id="CP051677">
    <property type="protein sequence ID" value="QJD79417.1"/>
    <property type="molecule type" value="Genomic_DNA"/>
</dbReference>
<evidence type="ECO:0000313" key="8">
    <source>
        <dbReference type="EMBL" id="QJD79417.1"/>
    </source>
</evidence>
<dbReference type="KEGG" id="srho:HH216_14125"/>
<dbReference type="GO" id="GO:0000155">
    <property type="term" value="F:phosphorelay sensor kinase activity"/>
    <property type="evidence" value="ECO:0007669"/>
    <property type="project" value="InterPro"/>
</dbReference>
<dbReference type="Pfam" id="PF02518">
    <property type="entry name" value="HATPase_c"/>
    <property type="match status" value="1"/>
</dbReference>
<keyword evidence="4" id="KW-0808">Transferase</keyword>
<name>A0A7L5DTW4_9BACT</name>
<sequence>MCDVIVDEADQAVDLLYLDANPAATRMVGSDFRNRRLRQIDPNYEEYWYDIFGHTARTGEAQRLERYAAPDQRWYSFYISKVGDEASRHIAVIFQDITERKRAEDQQAFLFQFSDALRVQPTAETLANRALQLLADYLQLDRCYVGVYQLDQDRGEIPYQVGNDRVPPMPDAVRLSDFPDALRVTFDRTLVIEDVMTTAGLTEMDRQNIGALGLRALVASTLRMGANNPLWSIVAVSARPRSWKPHEIKLLEDVTERTWAALERVKAEEALRHSEAKYRYLADHLDQQVQQRTQELAATNEELAATNEELTASNEELESNNEEFIAINQELEETNGLLTRSNENLQTFAYVASHDLQEPLRKIRQFGDLLKTRYAESIGEELIYVERMQSAAERMSILIKDLLNFARISTRRDIDNPVSLPGVVADVLTTLELPIAELGTQIQVGRLPTVSGDAAQLNQLFQNLLSNALKFYRPGVAPSIVVSASLLPADQLPPGIKPGRDTGAYHRITVMDNGIGFDDKYADRIFQIFQRLHSKNQYTGTGIGLAICEKVVTNHGGTITATSQPGQGATFTIYLPA</sequence>
<dbReference type="InterPro" id="IPR003018">
    <property type="entry name" value="GAF"/>
</dbReference>
<dbReference type="Gene3D" id="1.10.287.130">
    <property type="match status" value="1"/>
</dbReference>
<dbReference type="Pfam" id="PF00512">
    <property type="entry name" value="HisKA"/>
    <property type="match status" value="1"/>
</dbReference>
<evidence type="ECO:0000259" key="7">
    <source>
        <dbReference type="PROSITE" id="PS50109"/>
    </source>
</evidence>
<dbReference type="InterPro" id="IPR035965">
    <property type="entry name" value="PAS-like_dom_sf"/>
</dbReference>
<dbReference type="EC" id="2.7.13.3" evidence="2"/>
<comment type="catalytic activity">
    <reaction evidence="1">
        <text>ATP + protein L-histidine = ADP + protein N-phospho-L-histidine.</text>
        <dbReference type="EC" id="2.7.13.3"/>
    </reaction>
</comment>
<evidence type="ECO:0000256" key="2">
    <source>
        <dbReference type="ARBA" id="ARBA00012438"/>
    </source>
</evidence>
<dbReference type="SUPFAM" id="SSF55874">
    <property type="entry name" value="ATPase domain of HSP90 chaperone/DNA topoisomerase II/histidine kinase"/>
    <property type="match status" value="1"/>
</dbReference>
<gene>
    <name evidence="8" type="ORF">HH216_14125</name>
</gene>
<keyword evidence="3" id="KW-0597">Phosphoprotein</keyword>
<keyword evidence="9" id="KW-1185">Reference proteome</keyword>
<dbReference type="PANTHER" id="PTHR43304:SF1">
    <property type="entry name" value="PAC DOMAIN-CONTAINING PROTEIN"/>
    <property type="match status" value="1"/>
</dbReference>
<dbReference type="Pfam" id="PF01590">
    <property type="entry name" value="GAF"/>
    <property type="match status" value="1"/>
</dbReference>
<dbReference type="Gene3D" id="3.30.565.10">
    <property type="entry name" value="Histidine kinase-like ATPase, C-terminal domain"/>
    <property type="match status" value="1"/>
</dbReference>
<dbReference type="SUPFAM" id="SSF55781">
    <property type="entry name" value="GAF domain-like"/>
    <property type="match status" value="1"/>
</dbReference>
<keyword evidence="6" id="KW-0175">Coiled coil</keyword>
<dbReference type="InterPro" id="IPR036890">
    <property type="entry name" value="HATPase_C_sf"/>
</dbReference>
<dbReference type="SUPFAM" id="SSF47384">
    <property type="entry name" value="Homodimeric domain of signal transducing histidine kinase"/>
    <property type="match status" value="1"/>
</dbReference>
<dbReference type="Gene3D" id="3.30.450.40">
    <property type="match status" value="1"/>
</dbReference>
<dbReference type="InterPro" id="IPR003661">
    <property type="entry name" value="HisK_dim/P_dom"/>
</dbReference>
<dbReference type="InterPro" id="IPR003594">
    <property type="entry name" value="HATPase_dom"/>
</dbReference>
<evidence type="ECO:0000256" key="1">
    <source>
        <dbReference type="ARBA" id="ARBA00000085"/>
    </source>
</evidence>
<dbReference type="Proteomes" id="UP000501128">
    <property type="component" value="Chromosome"/>
</dbReference>
<dbReference type="RefSeq" id="WP_169551381.1">
    <property type="nucleotide sequence ID" value="NZ_CP051677.1"/>
</dbReference>